<dbReference type="Pfam" id="PF22725">
    <property type="entry name" value="GFO_IDH_MocA_C3"/>
    <property type="match status" value="1"/>
</dbReference>
<dbReference type="InterPro" id="IPR036291">
    <property type="entry name" value="NAD(P)-bd_dom_sf"/>
</dbReference>
<evidence type="ECO:0000259" key="3">
    <source>
        <dbReference type="Pfam" id="PF22725"/>
    </source>
</evidence>
<protein>
    <submittedName>
        <fullName evidence="4">Putative dehydrogenase</fullName>
    </submittedName>
</protein>
<reference evidence="4 5" key="1">
    <citation type="submission" date="2018-03" db="EMBL/GenBank/DDBJ databases">
        <title>Genomic Encyclopedia of Archaeal and Bacterial Type Strains, Phase II (KMG-II): from individual species to whole genera.</title>
        <authorList>
            <person name="Goeker M."/>
        </authorList>
    </citation>
    <scope>NUCLEOTIDE SEQUENCE [LARGE SCALE GENOMIC DNA]</scope>
    <source>
        <strain evidence="4 5">DSM 45211</strain>
    </source>
</reference>
<gene>
    <name evidence="4" type="ORF">CLV30_13026</name>
</gene>
<evidence type="ECO:0000313" key="5">
    <source>
        <dbReference type="Proteomes" id="UP000243528"/>
    </source>
</evidence>
<dbReference type="Gene3D" id="3.40.50.720">
    <property type="entry name" value="NAD(P)-binding Rossmann-like Domain"/>
    <property type="match status" value="1"/>
</dbReference>
<keyword evidence="5" id="KW-1185">Reference proteome</keyword>
<accession>A0A2P8D9G8</accession>
<feature type="domain" description="GFO/IDH/MocA-like oxidoreductase" evidence="3">
    <location>
        <begin position="136"/>
        <end position="247"/>
    </location>
</feature>
<dbReference type="PANTHER" id="PTHR43249">
    <property type="entry name" value="UDP-N-ACETYL-2-AMINO-2-DEOXY-D-GLUCURONATE OXIDASE"/>
    <property type="match status" value="1"/>
</dbReference>
<dbReference type="AlphaFoldDB" id="A0A2P8D9G8"/>
<dbReference type="Proteomes" id="UP000243528">
    <property type="component" value="Unassembled WGS sequence"/>
</dbReference>
<evidence type="ECO:0000313" key="4">
    <source>
        <dbReference type="EMBL" id="PSK93837.1"/>
    </source>
</evidence>
<comment type="caution">
    <text evidence="4">The sequence shown here is derived from an EMBL/GenBank/DDBJ whole genome shotgun (WGS) entry which is preliminary data.</text>
</comment>
<dbReference type="EMBL" id="PYGE01000030">
    <property type="protein sequence ID" value="PSK93837.1"/>
    <property type="molecule type" value="Genomic_DNA"/>
</dbReference>
<dbReference type="Gene3D" id="3.30.360.10">
    <property type="entry name" value="Dihydrodipicolinate Reductase, domain 2"/>
    <property type="match status" value="1"/>
</dbReference>
<dbReference type="Pfam" id="PF01408">
    <property type="entry name" value="GFO_IDH_MocA"/>
    <property type="match status" value="1"/>
</dbReference>
<evidence type="ECO:0000256" key="1">
    <source>
        <dbReference type="SAM" id="MobiDB-lite"/>
    </source>
</evidence>
<evidence type="ECO:0000259" key="2">
    <source>
        <dbReference type="Pfam" id="PF01408"/>
    </source>
</evidence>
<dbReference type="InterPro" id="IPR052515">
    <property type="entry name" value="Gfo/Idh/MocA_Oxidoreductase"/>
</dbReference>
<name>A0A2P8D9G8_9ACTN</name>
<dbReference type="OrthoDB" id="9815825at2"/>
<dbReference type="InterPro" id="IPR055170">
    <property type="entry name" value="GFO_IDH_MocA-like_dom"/>
</dbReference>
<organism evidence="4 5">
    <name type="scientific">Haloactinopolyspora alba</name>
    <dbReference type="NCBI Taxonomy" id="648780"/>
    <lineage>
        <taxon>Bacteria</taxon>
        <taxon>Bacillati</taxon>
        <taxon>Actinomycetota</taxon>
        <taxon>Actinomycetes</taxon>
        <taxon>Jiangellales</taxon>
        <taxon>Jiangellaceae</taxon>
        <taxon>Haloactinopolyspora</taxon>
    </lineage>
</organism>
<sequence>MTGTYEIALVGTGGIAGVHAGDVATLGPRARIVAAVDPEADRLDAFADTWSIPHRYRSLDDLLEARSPDLVDLCTPPALHAAQAVECVRRGLAVLCEKPPALSLAEMDEIAAAEAAGGGTFATVFQHRFGSAAASLRGLVGDARIGRPTAAVCHTLWYRPDAYFAPSWRGSWEAEGGGPTMGHGIHQMDLMLSVLGPWQDVTAVAARRFRPTDTEDISAAIVTFESGAVATVVNSLLSPRETSYLRFDFEHATVEVEHLYGYRDDDWRVTPTPEHADAVAAAWADGPAGRPSGHAAQLGAVLDALDDGDVPPVSTADAWSTMELIAAVYASSFTRRPVRRGEIDPDSPFYRRMDGTGAPWMPKGAAT</sequence>
<feature type="domain" description="Gfo/Idh/MocA-like oxidoreductase N-terminal" evidence="2">
    <location>
        <begin position="7"/>
        <end position="119"/>
    </location>
</feature>
<dbReference type="InterPro" id="IPR000683">
    <property type="entry name" value="Gfo/Idh/MocA-like_OxRdtase_N"/>
</dbReference>
<proteinExistence type="predicted"/>
<dbReference type="PANTHER" id="PTHR43249:SF1">
    <property type="entry name" value="D-GLUCOSIDE 3-DEHYDROGENASE"/>
    <property type="match status" value="1"/>
</dbReference>
<dbReference type="SUPFAM" id="SSF51735">
    <property type="entry name" value="NAD(P)-binding Rossmann-fold domains"/>
    <property type="match status" value="1"/>
</dbReference>
<dbReference type="RefSeq" id="WP_106539898.1">
    <property type="nucleotide sequence ID" value="NZ_PYGE01000030.1"/>
</dbReference>
<dbReference type="SUPFAM" id="SSF55347">
    <property type="entry name" value="Glyceraldehyde-3-phosphate dehydrogenase-like, C-terminal domain"/>
    <property type="match status" value="1"/>
</dbReference>
<dbReference type="GO" id="GO:0000166">
    <property type="term" value="F:nucleotide binding"/>
    <property type="evidence" value="ECO:0007669"/>
    <property type="project" value="InterPro"/>
</dbReference>
<feature type="region of interest" description="Disordered" evidence="1">
    <location>
        <begin position="347"/>
        <end position="367"/>
    </location>
</feature>